<dbReference type="STRING" id="1043493.SAMN05421637_0691"/>
<dbReference type="AlphaFoldDB" id="A0A1H6VI61"/>
<dbReference type="Proteomes" id="UP000183315">
    <property type="component" value="Unassembled WGS sequence"/>
</dbReference>
<gene>
    <name evidence="2" type="ORF">SAMN05421637_0691</name>
</gene>
<dbReference type="OrthoDB" id="4559359at2"/>
<feature type="transmembrane region" description="Helical" evidence="1">
    <location>
        <begin position="45"/>
        <end position="68"/>
    </location>
</feature>
<protein>
    <recommendedName>
        <fullName evidence="4">DUF2178 domain-containing protein</fullName>
    </recommendedName>
</protein>
<reference evidence="3" key="1">
    <citation type="submission" date="2016-10" db="EMBL/GenBank/DDBJ databases">
        <authorList>
            <person name="Varghese N."/>
        </authorList>
    </citation>
    <scope>NUCLEOTIDE SEQUENCE [LARGE SCALE GENOMIC DNA]</scope>
    <source>
        <strain evidence="3">DSM 24868</strain>
    </source>
</reference>
<keyword evidence="1" id="KW-0472">Membrane</keyword>
<evidence type="ECO:0000313" key="3">
    <source>
        <dbReference type="Proteomes" id="UP000183315"/>
    </source>
</evidence>
<evidence type="ECO:0000256" key="1">
    <source>
        <dbReference type="SAM" id="Phobius"/>
    </source>
</evidence>
<dbReference type="eggNOG" id="ENOG5033GVI">
    <property type="taxonomic scope" value="Bacteria"/>
</dbReference>
<feature type="transmembrane region" description="Helical" evidence="1">
    <location>
        <begin position="120"/>
        <end position="139"/>
    </location>
</feature>
<organism evidence="2 3">
    <name type="scientific">Demequina mangrovi</name>
    <dbReference type="NCBI Taxonomy" id="1043493"/>
    <lineage>
        <taxon>Bacteria</taxon>
        <taxon>Bacillati</taxon>
        <taxon>Actinomycetota</taxon>
        <taxon>Actinomycetes</taxon>
        <taxon>Micrococcales</taxon>
        <taxon>Demequinaceae</taxon>
        <taxon>Demequina</taxon>
    </lineage>
</organism>
<accession>A0A1H6VI61</accession>
<name>A0A1H6VI61_9MICO</name>
<evidence type="ECO:0008006" key="4">
    <source>
        <dbReference type="Google" id="ProtNLM"/>
    </source>
</evidence>
<keyword evidence="3" id="KW-1185">Reference proteome</keyword>
<proteinExistence type="predicted"/>
<dbReference type="EMBL" id="FNZI01000001">
    <property type="protein sequence ID" value="SEJ00022.1"/>
    <property type="molecule type" value="Genomic_DNA"/>
</dbReference>
<dbReference type="RefSeq" id="WP_042216543.1">
    <property type="nucleotide sequence ID" value="NZ_BBLU01000018.1"/>
</dbReference>
<feature type="transmembrane region" description="Helical" evidence="1">
    <location>
        <begin position="7"/>
        <end position="25"/>
    </location>
</feature>
<evidence type="ECO:0000313" key="2">
    <source>
        <dbReference type="EMBL" id="SEJ00022.1"/>
    </source>
</evidence>
<keyword evidence="1" id="KW-0812">Transmembrane</keyword>
<sequence length="148" mass="16081">MTMTERTVWATLAVFPLVGIVYFTVILTQAADRPLEEVSWVTPMLWAWGSLIVFIILGTIASAIATAIQAEVAGQKAEFEDGDVRDKEIERNGNARAYVMSSFGGLVATILLMLDVDRFWPANTLFLAGLLAGIIAAGTRARAYRTGL</sequence>
<feature type="transmembrane region" description="Helical" evidence="1">
    <location>
        <begin position="95"/>
        <end position="114"/>
    </location>
</feature>
<keyword evidence="1" id="KW-1133">Transmembrane helix</keyword>